<keyword evidence="2" id="KW-0812">Transmembrane</keyword>
<reference evidence="3 4" key="1">
    <citation type="submission" date="2021-07" db="EMBL/GenBank/DDBJ databases">
        <authorList>
            <person name="Imarazene B."/>
            <person name="Zahm M."/>
            <person name="Klopp C."/>
            <person name="Cabau C."/>
            <person name="Beille S."/>
            <person name="Jouanno E."/>
            <person name="Castinel A."/>
            <person name="Lluch J."/>
            <person name="Gil L."/>
            <person name="Kuchtly C."/>
            <person name="Lopez Roques C."/>
            <person name="Donnadieu C."/>
            <person name="Parrinello H."/>
            <person name="Journot L."/>
            <person name="Du K."/>
            <person name="Schartl M."/>
            <person name="Retaux S."/>
            <person name="Guiguen Y."/>
        </authorList>
    </citation>
    <scope>NUCLEOTIDE SEQUENCE [LARGE SCALE GENOMIC DNA]</scope>
    <source>
        <strain evidence="3">Pach_M1</strain>
        <tissue evidence="3">Testis</tissue>
    </source>
</reference>
<evidence type="ECO:0000256" key="2">
    <source>
        <dbReference type="SAM" id="Phobius"/>
    </source>
</evidence>
<evidence type="ECO:0000313" key="3">
    <source>
        <dbReference type="EMBL" id="KAG9266023.1"/>
    </source>
</evidence>
<gene>
    <name evidence="3" type="ORF">AMEX_G20519</name>
</gene>
<dbReference type="AlphaFoldDB" id="A0A8T2L385"/>
<feature type="transmembrane region" description="Helical" evidence="2">
    <location>
        <begin position="332"/>
        <end position="354"/>
    </location>
</feature>
<accession>A0A8T2L385</accession>
<feature type="transmembrane region" description="Helical" evidence="2">
    <location>
        <begin position="269"/>
        <end position="288"/>
    </location>
</feature>
<dbReference type="EMBL" id="JAICCE010000017">
    <property type="protein sequence ID" value="KAG9266023.1"/>
    <property type="molecule type" value="Genomic_DNA"/>
</dbReference>
<evidence type="ECO:0000256" key="1">
    <source>
        <dbReference type="SAM" id="MobiDB-lite"/>
    </source>
</evidence>
<evidence type="ECO:0000313" key="4">
    <source>
        <dbReference type="Proteomes" id="UP000752171"/>
    </source>
</evidence>
<organism evidence="3 4">
    <name type="scientific">Astyanax mexicanus</name>
    <name type="common">Blind cave fish</name>
    <name type="synonym">Astyanax fasciatus mexicanus</name>
    <dbReference type="NCBI Taxonomy" id="7994"/>
    <lineage>
        <taxon>Eukaryota</taxon>
        <taxon>Metazoa</taxon>
        <taxon>Chordata</taxon>
        <taxon>Craniata</taxon>
        <taxon>Vertebrata</taxon>
        <taxon>Euteleostomi</taxon>
        <taxon>Actinopterygii</taxon>
        <taxon>Neopterygii</taxon>
        <taxon>Teleostei</taxon>
        <taxon>Ostariophysi</taxon>
        <taxon>Characiformes</taxon>
        <taxon>Characoidei</taxon>
        <taxon>Acestrorhamphidae</taxon>
        <taxon>Acestrorhamphinae</taxon>
        <taxon>Astyanax</taxon>
    </lineage>
</organism>
<evidence type="ECO:0008006" key="5">
    <source>
        <dbReference type="Google" id="ProtNLM"/>
    </source>
</evidence>
<keyword evidence="2" id="KW-0472">Membrane</keyword>
<feature type="region of interest" description="Disordered" evidence="1">
    <location>
        <begin position="157"/>
        <end position="251"/>
    </location>
</feature>
<proteinExistence type="predicted"/>
<feature type="transmembrane region" description="Helical" evidence="2">
    <location>
        <begin position="50"/>
        <end position="71"/>
    </location>
</feature>
<protein>
    <recommendedName>
        <fullName evidence="5">Transmembrane protein</fullName>
    </recommendedName>
</protein>
<comment type="caution">
    <text evidence="3">The sequence shown here is derived from an EMBL/GenBank/DDBJ whole genome shotgun (WGS) entry which is preliminary data.</text>
</comment>
<feature type="compositionally biased region" description="Basic and acidic residues" evidence="1">
    <location>
        <begin position="229"/>
        <end position="243"/>
    </location>
</feature>
<name>A0A8T2L385_ASTMX</name>
<dbReference type="Proteomes" id="UP000752171">
    <property type="component" value="Unassembled WGS sequence"/>
</dbReference>
<feature type="transmembrane region" description="Helical" evidence="2">
    <location>
        <begin position="18"/>
        <end position="35"/>
    </location>
</feature>
<keyword evidence="2" id="KW-1133">Transmembrane helix</keyword>
<feature type="region of interest" description="Disordered" evidence="1">
    <location>
        <begin position="79"/>
        <end position="127"/>
    </location>
</feature>
<dbReference type="SUPFAM" id="SSF57997">
    <property type="entry name" value="Tropomyosin"/>
    <property type="match status" value="1"/>
</dbReference>
<sequence>MIEPYIIQPFINTHKERNIILIFVVICLILGEKFIEADFVCPCEKIYRGLFFWIYLLMPAFVAYVAVLCILKNMDKPGTPSRSSDMESGRSPVEPGIQPAECGRSDVESRRSRAEPAMQMAKLGTSNVESQRSLLELSIPSAERETAVVESQRSCVESGIQSAEHGTSDVESQRSLVEPSIPSAERGTADVESQRSCVESGIQPAEHVTADVESQRSLPEPSIPSAERGTSDVESQRSHEQHTHALGSRIHSDRRENVKMCTKLKAARNSAYGQSFMAVFIWIVLFFSDGRYVACIATTLSAEHAVSSNRALWEWCDTNRTLTANQNTAEKAYYISKLSGIASIFLLSVLALVYQCWSSCRRCCDATPDEPTGTVVETDDG</sequence>
<feature type="compositionally biased region" description="Basic and acidic residues" evidence="1">
    <location>
        <begin position="103"/>
        <end position="114"/>
    </location>
</feature>